<dbReference type="GO" id="GO:0003723">
    <property type="term" value="F:RNA binding"/>
    <property type="evidence" value="ECO:0007669"/>
    <property type="project" value="UniProtKB-KW"/>
</dbReference>
<sequence length="95" mass="10863">MTSGNRNAGTSGDTTLTKVFVGGLAWETPSDALNEHFEKYDNSKLYKIWGKAEVPEEMNGWQSEYNHQVSVIGISERKTRGYQRCGDRHRSLEFY</sequence>
<comment type="caution">
    <text evidence="2">The sequence shown here is derived from an EMBL/GenBank/DDBJ whole genome shotgun (WGS) entry which is preliminary data.</text>
</comment>
<evidence type="ECO:0000313" key="2">
    <source>
        <dbReference type="EMBL" id="KAK9065890.1"/>
    </source>
</evidence>
<protein>
    <recommendedName>
        <fullName evidence="4">RRM domain-containing protein</fullName>
    </recommendedName>
</protein>
<dbReference type="PANTHER" id="PTHR11176:SF56">
    <property type="entry name" value="RRM DOMAIN-CONTAINING PROTEIN"/>
    <property type="match status" value="1"/>
</dbReference>
<dbReference type="SUPFAM" id="SSF54928">
    <property type="entry name" value="RNA-binding domain, RBD"/>
    <property type="match status" value="1"/>
</dbReference>
<name>A0AAP0CZJ0_9ASTR</name>
<dbReference type="PANTHER" id="PTHR11176">
    <property type="entry name" value="BOULE-RELATED"/>
    <property type="match status" value="1"/>
</dbReference>
<proteinExistence type="predicted"/>
<keyword evidence="3" id="KW-1185">Reference proteome</keyword>
<organism evidence="2 3">
    <name type="scientific">Deinandra increscens subsp. villosa</name>
    <dbReference type="NCBI Taxonomy" id="3103831"/>
    <lineage>
        <taxon>Eukaryota</taxon>
        <taxon>Viridiplantae</taxon>
        <taxon>Streptophyta</taxon>
        <taxon>Embryophyta</taxon>
        <taxon>Tracheophyta</taxon>
        <taxon>Spermatophyta</taxon>
        <taxon>Magnoliopsida</taxon>
        <taxon>eudicotyledons</taxon>
        <taxon>Gunneridae</taxon>
        <taxon>Pentapetalae</taxon>
        <taxon>asterids</taxon>
        <taxon>campanulids</taxon>
        <taxon>Asterales</taxon>
        <taxon>Asteraceae</taxon>
        <taxon>Asteroideae</taxon>
        <taxon>Heliantheae alliance</taxon>
        <taxon>Madieae</taxon>
        <taxon>Madiinae</taxon>
        <taxon>Deinandra</taxon>
    </lineage>
</organism>
<gene>
    <name evidence="2" type="ORF">SSX86_015292</name>
</gene>
<dbReference type="InterPro" id="IPR035979">
    <property type="entry name" value="RBD_domain_sf"/>
</dbReference>
<evidence type="ECO:0000313" key="3">
    <source>
        <dbReference type="Proteomes" id="UP001408789"/>
    </source>
</evidence>
<evidence type="ECO:0000256" key="1">
    <source>
        <dbReference type="ARBA" id="ARBA00022884"/>
    </source>
</evidence>
<keyword evidence="1" id="KW-0694">RNA-binding</keyword>
<accession>A0AAP0CZJ0</accession>
<dbReference type="Proteomes" id="UP001408789">
    <property type="component" value="Unassembled WGS sequence"/>
</dbReference>
<dbReference type="AlphaFoldDB" id="A0AAP0CZJ0"/>
<evidence type="ECO:0008006" key="4">
    <source>
        <dbReference type="Google" id="ProtNLM"/>
    </source>
</evidence>
<reference evidence="2 3" key="1">
    <citation type="submission" date="2024-04" db="EMBL/GenBank/DDBJ databases">
        <title>The reference genome of an endangered Asteraceae, Deinandra increscens subsp. villosa, native to the Central Coast of California.</title>
        <authorList>
            <person name="Guilliams M."/>
            <person name="Hasenstab-Lehman K."/>
            <person name="Meyer R."/>
            <person name="Mcevoy S."/>
        </authorList>
    </citation>
    <scope>NUCLEOTIDE SEQUENCE [LARGE SCALE GENOMIC DNA]</scope>
    <source>
        <tissue evidence="2">Leaf</tissue>
    </source>
</reference>
<dbReference type="EMBL" id="JBCNJP010000016">
    <property type="protein sequence ID" value="KAK9065890.1"/>
    <property type="molecule type" value="Genomic_DNA"/>
</dbReference>